<dbReference type="AlphaFoldDB" id="A0A4Y2N3L8"/>
<name>A0A4Y2N3L8_ARAVE</name>
<proteinExistence type="predicted"/>
<protein>
    <submittedName>
        <fullName evidence="1">Uncharacterized protein</fullName>
    </submittedName>
</protein>
<sequence>YINTPFKATRGLFRYRLGNFVMRSDNEEDASAGTSLFKFLRPLAKRCLTNLKCASPTNKVEALYGIQLRSVSPPAPKSRPYL</sequence>
<dbReference type="Proteomes" id="UP000499080">
    <property type="component" value="Unassembled WGS sequence"/>
</dbReference>
<accession>A0A4Y2N3L8</accession>
<gene>
    <name evidence="1" type="ORF">AVEN_197774_1</name>
</gene>
<reference evidence="1 2" key="1">
    <citation type="journal article" date="2019" name="Sci. Rep.">
        <title>Orb-weaving spider Araneus ventricosus genome elucidates the spidroin gene catalogue.</title>
        <authorList>
            <person name="Kono N."/>
            <person name="Nakamura H."/>
            <person name="Ohtoshi R."/>
            <person name="Moran D.A.P."/>
            <person name="Shinohara A."/>
            <person name="Yoshida Y."/>
            <person name="Fujiwara M."/>
            <person name="Mori M."/>
            <person name="Tomita M."/>
            <person name="Arakawa K."/>
        </authorList>
    </citation>
    <scope>NUCLEOTIDE SEQUENCE [LARGE SCALE GENOMIC DNA]</scope>
</reference>
<keyword evidence="2" id="KW-1185">Reference proteome</keyword>
<feature type="non-terminal residue" evidence="1">
    <location>
        <position position="1"/>
    </location>
</feature>
<dbReference type="EMBL" id="BGPR01207287">
    <property type="protein sequence ID" value="GBN33269.1"/>
    <property type="molecule type" value="Genomic_DNA"/>
</dbReference>
<evidence type="ECO:0000313" key="1">
    <source>
        <dbReference type="EMBL" id="GBN33269.1"/>
    </source>
</evidence>
<comment type="caution">
    <text evidence="1">The sequence shown here is derived from an EMBL/GenBank/DDBJ whole genome shotgun (WGS) entry which is preliminary data.</text>
</comment>
<organism evidence="1 2">
    <name type="scientific">Araneus ventricosus</name>
    <name type="common">Orbweaver spider</name>
    <name type="synonym">Epeira ventricosa</name>
    <dbReference type="NCBI Taxonomy" id="182803"/>
    <lineage>
        <taxon>Eukaryota</taxon>
        <taxon>Metazoa</taxon>
        <taxon>Ecdysozoa</taxon>
        <taxon>Arthropoda</taxon>
        <taxon>Chelicerata</taxon>
        <taxon>Arachnida</taxon>
        <taxon>Araneae</taxon>
        <taxon>Araneomorphae</taxon>
        <taxon>Entelegynae</taxon>
        <taxon>Araneoidea</taxon>
        <taxon>Araneidae</taxon>
        <taxon>Araneus</taxon>
    </lineage>
</organism>
<evidence type="ECO:0000313" key="2">
    <source>
        <dbReference type="Proteomes" id="UP000499080"/>
    </source>
</evidence>